<dbReference type="EMBL" id="SPDV01000001">
    <property type="protein sequence ID" value="TFI60151.1"/>
    <property type="molecule type" value="Genomic_DNA"/>
</dbReference>
<gene>
    <name evidence="2" type="ORF">E2493_00075</name>
</gene>
<dbReference type="OrthoDB" id="9846134at2"/>
<feature type="region of interest" description="Disordered" evidence="1">
    <location>
        <begin position="1"/>
        <end position="28"/>
    </location>
</feature>
<evidence type="ECO:0000313" key="2">
    <source>
        <dbReference type="EMBL" id="TFI60151.1"/>
    </source>
</evidence>
<comment type="caution">
    <text evidence="2">The sequence shown here is derived from an EMBL/GenBank/DDBJ whole genome shotgun (WGS) entry which is preliminary data.</text>
</comment>
<organism evidence="2 3">
    <name type="scientific">Sphingomonas parva</name>
    <dbReference type="NCBI Taxonomy" id="2555898"/>
    <lineage>
        <taxon>Bacteria</taxon>
        <taxon>Pseudomonadati</taxon>
        <taxon>Pseudomonadota</taxon>
        <taxon>Alphaproteobacteria</taxon>
        <taxon>Sphingomonadales</taxon>
        <taxon>Sphingomonadaceae</taxon>
        <taxon>Sphingomonas</taxon>
    </lineage>
</organism>
<evidence type="ECO:0000313" key="3">
    <source>
        <dbReference type="Proteomes" id="UP000298213"/>
    </source>
</evidence>
<feature type="compositionally biased region" description="Low complexity" evidence="1">
    <location>
        <begin position="10"/>
        <end position="28"/>
    </location>
</feature>
<keyword evidence="3" id="KW-1185">Reference proteome</keyword>
<reference evidence="2 3" key="1">
    <citation type="submission" date="2019-03" db="EMBL/GenBank/DDBJ databases">
        <title>Genome sequence of Sphingomonas sp. 17J27-24.</title>
        <authorList>
            <person name="Kim M."/>
            <person name="Maeng S."/>
            <person name="Sathiyaraj S."/>
        </authorList>
    </citation>
    <scope>NUCLEOTIDE SEQUENCE [LARGE SCALE GENOMIC DNA]</scope>
    <source>
        <strain evidence="2 3">17J27-24</strain>
    </source>
</reference>
<evidence type="ECO:0000256" key="1">
    <source>
        <dbReference type="SAM" id="MobiDB-lite"/>
    </source>
</evidence>
<protein>
    <submittedName>
        <fullName evidence="2">Uncharacterized protein</fullName>
    </submittedName>
</protein>
<dbReference type="AlphaFoldDB" id="A0A4Y8ZVU7"/>
<proteinExistence type="predicted"/>
<name>A0A4Y8ZVU7_9SPHN</name>
<sequence>MSSFLFGRQSASSRTNGAAATASSAERAPALPESVRAAIEVQSITASAIFAMLVSKGVLSATEAADYMREIGDALRRDVSGAAGDLAGRTLGAYGEALAAAES</sequence>
<dbReference type="RefSeq" id="WP_135082467.1">
    <property type="nucleotide sequence ID" value="NZ_SPDV01000001.1"/>
</dbReference>
<accession>A0A4Y8ZVU7</accession>
<dbReference type="Proteomes" id="UP000298213">
    <property type="component" value="Unassembled WGS sequence"/>
</dbReference>